<feature type="compositionally biased region" description="Basic and acidic residues" evidence="1">
    <location>
        <begin position="103"/>
        <end position="121"/>
    </location>
</feature>
<evidence type="ECO:0000313" key="2">
    <source>
        <dbReference type="EMBL" id="KAG2190387.1"/>
    </source>
</evidence>
<gene>
    <name evidence="2" type="ORF">INT46_006881</name>
</gene>
<feature type="compositionally biased region" description="Low complexity" evidence="1">
    <location>
        <begin position="122"/>
        <end position="135"/>
    </location>
</feature>
<sequence>MAHLKYKPPTTIPSAERLMNKGQHYKDNSLKHLQYIHSATYHPLDIFIHELTTTEQATQIMRNNIALRAVDSSFSLEFTNASYTLTLEEFQNTLVKQTAAKKATREATANRRRRFSLDRFDNSSSSSNASNQQFF</sequence>
<dbReference type="OrthoDB" id="2256709at2759"/>
<feature type="region of interest" description="Disordered" evidence="1">
    <location>
        <begin position="99"/>
        <end position="135"/>
    </location>
</feature>
<proteinExistence type="predicted"/>
<dbReference type="EMBL" id="JAEPRC010000978">
    <property type="protein sequence ID" value="KAG2190387.1"/>
    <property type="molecule type" value="Genomic_DNA"/>
</dbReference>
<evidence type="ECO:0000313" key="3">
    <source>
        <dbReference type="Proteomes" id="UP000650833"/>
    </source>
</evidence>
<keyword evidence="3" id="KW-1185">Reference proteome</keyword>
<accession>A0A8H7UQH8</accession>
<dbReference type="Proteomes" id="UP000650833">
    <property type="component" value="Unassembled WGS sequence"/>
</dbReference>
<evidence type="ECO:0000256" key="1">
    <source>
        <dbReference type="SAM" id="MobiDB-lite"/>
    </source>
</evidence>
<protein>
    <submittedName>
        <fullName evidence="2">Uncharacterized protein</fullName>
    </submittedName>
</protein>
<name>A0A8H7UQH8_9FUNG</name>
<reference evidence="2" key="1">
    <citation type="submission" date="2020-12" db="EMBL/GenBank/DDBJ databases">
        <title>Metabolic potential, ecology and presence of endohyphal bacteria is reflected in genomic diversity of Mucoromycotina.</title>
        <authorList>
            <person name="Muszewska A."/>
            <person name="Okrasinska A."/>
            <person name="Steczkiewicz K."/>
            <person name="Drgas O."/>
            <person name="Orlowska M."/>
            <person name="Perlinska-Lenart U."/>
            <person name="Aleksandrzak-Piekarczyk T."/>
            <person name="Szatraj K."/>
            <person name="Zielenkiewicz U."/>
            <person name="Pilsyk S."/>
            <person name="Malc E."/>
            <person name="Mieczkowski P."/>
            <person name="Kruszewska J.S."/>
            <person name="Biernat P."/>
            <person name="Pawlowska J."/>
        </authorList>
    </citation>
    <scope>NUCLEOTIDE SEQUENCE</scope>
    <source>
        <strain evidence="2">CBS 226.32</strain>
    </source>
</reference>
<comment type="caution">
    <text evidence="2">The sequence shown here is derived from an EMBL/GenBank/DDBJ whole genome shotgun (WGS) entry which is preliminary data.</text>
</comment>
<dbReference type="AlphaFoldDB" id="A0A8H7UQH8"/>
<organism evidence="2 3">
    <name type="scientific">Mucor plumbeus</name>
    <dbReference type="NCBI Taxonomy" id="97098"/>
    <lineage>
        <taxon>Eukaryota</taxon>
        <taxon>Fungi</taxon>
        <taxon>Fungi incertae sedis</taxon>
        <taxon>Mucoromycota</taxon>
        <taxon>Mucoromycotina</taxon>
        <taxon>Mucoromycetes</taxon>
        <taxon>Mucorales</taxon>
        <taxon>Mucorineae</taxon>
        <taxon>Mucoraceae</taxon>
        <taxon>Mucor</taxon>
    </lineage>
</organism>